<dbReference type="EMBL" id="GBRH01172523">
    <property type="protein sequence ID" value="JAE25373.1"/>
    <property type="molecule type" value="Transcribed_RNA"/>
</dbReference>
<reference evidence="2" key="2">
    <citation type="journal article" date="2015" name="Data Brief">
        <title>Shoot transcriptome of the giant reed, Arundo donax.</title>
        <authorList>
            <person name="Barrero R.A."/>
            <person name="Guerrero F.D."/>
            <person name="Moolhuijzen P."/>
            <person name="Goolsby J.A."/>
            <person name="Tidwell J."/>
            <person name="Bellgard S.E."/>
            <person name="Bellgard M.I."/>
        </authorList>
    </citation>
    <scope>NUCLEOTIDE SEQUENCE</scope>
    <source>
        <tissue evidence="2">Shoot tissue taken approximately 20 cm above the soil surface</tissue>
    </source>
</reference>
<proteinExistence type="predicted"/>
<evidence type="ECO:0000313" key="2">
    <source>
        <dbReference type="EMBL" id="JAE25373.1"/>
    </source>
</evidence>
<evidence type="ECO:0000256" key="1">
    <source>
        <dbReference type="SAM" id="MobiDB-lite"/>
    </source>
</evidence>
<organism evidence="2">
    <name type="scientific">Arundo donax</name>
    <name type="common">Giant reed</name>
    <name type="synonym">Donax arundinaceus</name>
    <dbReference type="NCBI Taxonomy" id="35708"/>
    <lineage>
        <taxon>Eukaryota</taxon>
        <taxon>Viridiplantae</taxon>
        <taxon>Streptophyta</taxon>
        <taxon>Embryophyta</taxon>
        <taxon>Tracheophyta</taxon>
        <taxon>Spermatophyta</taxon>
        <taxon>Magnoliopsida</taxon>
        <taxon>Liliopsida</taxon>
        <taxon>Poales</taxon>
        <taxon>Poaceae</taxon>
        <taxon>PACMAD clade</taxon>
        <taxon>Arundinoideae</taxon>
        <taxon>Arundineae</taxon>
        <taxon>Arundo</taxon>
    </lineage>
</organism>
<accession>A0A0A9GXQ8</accession>
<feature type="compositionally biased region" description="Basic and acidic residues" evidence="1">
    <location>
        <begin position="19"/>
        <end position="34"/>
    </location>
</feature>
<sequence length="59" mass="6656">MLPTNLSSQCFQINYVYKEPEAKQTRRGSSDPPERPPAGAAPERYLAWGRQGAQESRSF</sequence>
<reference evidence="2" key="1">
    <citation type="submission" date="2014-09" db="EMBL/GenBank/DDBJ databases">
        <authorList>
            <person name="Magalhaes I.L.F."/>
            <person name="Oliveira U."/>
            <person name="Santos F.R."/>
            <person name="Vidigal T.H.D.A."/>
            <person name="Brescovit A.D."/>
            <person name="Santos A.J."/>
        </authorList>
    </citation>
    <scope>NUCLEOTIDE SEQUENCE</scope>
    <source>
        <tissue evidence="2">Shoot tissue taken approximately 20 cm above the soil surface</tissue>
    </source>
</reference>
<feature type="region of interest" description="Disordered" evidence="1">
    <location>
        <begin position="19"/>
        <end position="59"/>
    </location>
</feature>
<dbReference type="AlphaFoldDB" id="A0A0A9GXQ8"/>
<protein>
    <submittedName>
        <fullName evidence="2">Uncharacterized protein</fullName>
    </submittedName>
</protein>
<name>A0A0A9GXQ8_ARUDO</name>